<dbReference type="GO" id="GO:0046872">
    <property type="term" value="F:metal ion binding"/>
    <property type="evidence" value="ECO:0007669"/>
    <property type="project" value="UniProtKB-KW"/>
</dbReference>
<evidence type="ECO:0000256" key="4">
    <source>
        <dbReference type="ARBA" id="ARBA00023004"/>
    </source>
</evidence>
<evidence type="ECO:0000259" key="5">
    <source>
        <dbReference type="Pfam" id="PF03171"/>
    </source>
</evidence>
<evidence type="ECO:0000313" key="7">
    <source>
        <dbReference type="EMBL" id="KTB30677.1"/>
    </source>
</evidence>
<dbReference type="Pfam" id="PF03171">
    <property type="entry name" value="2OG-FeII_Oxy"/>
    <property type="match status" value="1"/>
</dbReference>
<dbReference type="Gene3D" id="2.60.120.330">
    <property type="entry name" value="B-lactam Antibiotic, Isopenicillin N Synthase, Chain"/>
    <property type="match status" value="1"/>
</dbReference>
<feature type="domain" description="Isopenicillin N synthase-like Fe(2+) 2OG dioxygenase" evidence="5">
    <location>
        <begin position="241"/>
        <end position="290"/>
    </location>
</feature>
<dbReference type="SUPFAM" id="SSF51197">
    <property type="entry name" value="Clavaminate synthase-like"/>
    <property type="match status" value="1"/>
</dbReference>
<evidence type="ECO:0000256" key="1">
    <source>
        <dbReference type="ARBA" id="ARBA00008056"/>
    </source>
</evidence>
<keyword evidence="4" id="KW-0408">Iron</keyword>
<dbReference type="InterPro" id="IPR027443">
    <property type="entry name" value="IPNS-like_sf"/>
</dbReference>
<evidence type="ECO:0000256" key="3">
    <source>
        <dbReference type="ARBA" id="ARBA00023002"/>
    </source>
</evidence>
<sequence>MPGLTTRPEIPHYVPAQPTKEPLDYADLAVIDLAKARTTPEDLQALVEDIRTAMSTQGFFYVINHGYSPSEARSFHNLMERIFDIANVPFTQVPEDEKKLYHAKPHETGSFQGYKPRQYWHIEGGVRDQMEQYNINRNVARRTHPEAIRPFIPEVDAFARHNHFNVVQPILRLLALGLELPENTFVDMHDFNATGESFVRFMKYYPRSEEDEVKSKNVWFKGHTGQFWESQSRITKPSLTVSSLPDFGTITLLYSQPVAALQILGLDGKWRWVRHMENAIVINAGDAMDFTYTVLRVVQPPADQRNVTRLGAYYFNIADDHIKLAPLTDSPVLQRVGIQRRFEDDKIPTMEEWRKSRTLAYGQVNAGLKVGEQHGEAKVDEEIINGVVVKHYK</sequence>
<gene>
    <name evidence="7" type="ORF">WG66_16731</name>
</gene>
<dbReference type="PANTHER" id="PTHR10209">
    <property type="entry name" value="OXIDOREDUCTASE, 2OG-FE II OXYGENASE FAMILY PROTEIN"/>
    <property type="match status" value="1"/>
</dbReference>
<proteinExistence type="inferred from homology"/>
<feature type="domain" description="Non-haem dioxygenase N-terminal" evidence="6">
    <location>
        <begin position="30"/>
        <end position="141"/>
    </location>
</feature>
<comment type="caution">
    <text evidence="7">The sequence shown here is derived from an EMBL/GenBank/DDBJ whole genome shotgun (WGS) entry which is preliminary data.</text>
</comment>
<accession>A0A0W0F2X6</accession>
<dbReference type="Proteomes" id="UP000054988">
    <property type="component" value="Unassembled WGS sequence"/>
</dbReference>
<dbReference type="PANTHER" id="PTHR10209:SF867">
    <property type="entry name" value="2-OXOGLUTARATE (2OG) AND FE(II)-DEPENDENT OXYGENASE SUPERFAMILY PROTEIN"/>
    <property type="match status" value="1"/>
</dbReference>
<comment type="similarity">
    <text evidence="1">Belongs to the iron/ascorbate-dependent oxidoreductase family.</text>
</comment>
<organism evidence="7 8">
    <name type="scientific">Moniliophthora roreri</name>
    <name type="common">Frosty pod rot fungus</name>
    <name type="synonym">Monilia roreri</name>
    <dbReference type="NCBI Taxonomy" id="221103"/>
    <lineage>
        <taxon>Eukaryota</taxon>
        <taxon>Fungi</taxon>
        <taxon>Dikarya</taxon>
        <taxon>Basidiomycota</taxon>
        <taxon>Agaricomycotina</taxon>
        <taxon>Agaricomycetes</taxon>
        <taxon>Agaricomycetidae</taxon>
        <taxon>Agaricales</taxon>
        <taxon>Marasmiineae</taxon>
        <taxon>Marasmiaceae</taxon>
        <taxon>Moniliophthora</taxon>
    </lineage>
</organism>
<keyword evidence="2" id="KW-0479">Metal-binding</keyword>
<dbReference type="AlphaFoldDB" id="A0A0W0F2X6"/>
<keyword evidence="3" id="KW-0560">Oxidoreductase</keyword>
<dbReference type="InterPro" id="IPR044861">
    <property type="entry name" value="IPNS-like_FE2OG_OXY"/>
</dbReference>
<dbReference type="InterPro" id="IPR026992">
    <property type="entry name" value="DIOX_N"/>
</dbReference>
<name>A0A0W0F2X6_MONRR</name>
<dbReference type="Pfam" id="PF14226">
    <property type="entry name" value="DIOX_N"/>
    <property type="match status" value="1"/>
</dbReference>
<protein>
    <submittedName>
        <fullName evidence="7">Uncharacterized protein</fullName>
    </submittedName>
</protein>
<evidence type="ECO:0000259" key="6">
    <source>
        <dbReference type="Pfam" id="PF14226"/>
    </source>
</evidence>
<reference evidence="7 8" key="1">
    <citation type="submission" date="2015-12" db="EMBL/GenBank/DDBJ databases">
        <title>Draft genome sequence of Moniliophthora roreri, the causal agent of frosty pod rot of cacao.</title>
        <authorList>
            <person name="Aime M.C."/>
            <person name="Diaz-Valderrama J.R."/>
            <person name="Kijpornyongpan T."/>
            <person name="Phillips-Mora W."/>
        </authorList>
    </citation>
    <scope>NUCLEOTIDE SEQUENCE [LARGE SCALE GENOMIC DNA]</scope>
    <source>
        <strain evidence="7 8">MCA 2952</strain>
    </source>
</reference>
<evidence type="ECO:0000256" key="2">
    <source>
        <dbReference type="ARBA" id="ARBA00022723"/>
    </source>
</evidence>
<dbReference type="EMBL" id="LATX01002372">
    <property type="protein sequence ID" value="KTB30677.1"/>
    <property type="molecule type" value="Genomic_DNA"/>
</dbReference>
<dbReference type="GO" id="GO:0016491">
    <property type="term" value="F:oxidoreductase activity"/>
    <property type="evidence" value="ECO:0007669"/>
    <property type="project" value="UniProtKB-KW"/>
</dbReference>
<evidence type="ECO:0000313" key="8">
    <source>
        <dbReference type="Proteomes" id="UP000054988"/>
    </source>
</evidence>